<dbReference type="NCBIfam" id="TIGR00730">
    <property type="entry name" value="Rossman fold protein, TIGR00730 family"/>
    <property type="match status" value="1"/>
</dbReference>
<sequence length="202" mass="22668">MKEKKTQNSLKSIAVFCASIDGVDSEIIETSKKLGEFLAKNNIRLVYGGSKLGLMGQVATGVNENGGKATGVIPEFLKTKEVVHTQLDKLITTQDMHERKLTMHKLSDGFIALPGGFGTFEELFEIITWAQLGLHQKPIGLLNINGFYDDLMAMLRKMVKTGLLKKENYDLLIIAETIEELYEKMKFFKPQPTPKWITKSQT</sequence>
<dbReference type="Gene3D" id="3.40.50.450">
    <property type="match status" value="1"/>
</dbReference>
<dbReference type="EMBL" id="DPMF01000016">
    <property type="protein sequence ID" value="HCV79578.1"/>
    <property type="molecule type" value="Genomic_DNA"/>
</dbReference>
<comment type="caution">
    <text evidence="4">The sequence shown here is derived from an EMBL/GenBank/DDBJ whole genome shotgun (WGS) entry which is preliminary data.</text>
</comment>
<comment type="similarity">
    <text evidence="2 3">Belongs to the LOG family.</text>
</comment>
<protein>
    <recommendedName>
        <fullName evidence="3">Cytokinin riboside 5'-monophosphate phosphoribohydrolase</fullName>
        <ecNumber evidence="3">3.2.2.n1</ecNumber>
    </recommendedName>
</protein>
<gene>
    <name evidence="4" type="ORF">DGQ38_00815</name>
</gene>
<keyword evidence="3" id="KW-0203">Cytokinin biosynthesis</keyword>
<evidence type="ECO:0000256" key="2">
    <source>
        <dbReference type="ARBA" id="ARBA00006763"/>
    </source>
</evidence>
<evidence type="ECO:0000256" key="3">
    <source>
        <dbReference type="RuleBase" id="RU363015"/>
    </source>
</evidence>
<accession>A0A3D5IW15</accession>
<dbReference type="EC" id="3.2.2.n1" evidence="3"/>
<keyword evidence="3" id="KW-0378">Hydrolase</keyword>
<evidence type="ECO:0000313" key="4">
    <source>
        <dbReference type="EMBL" id="HCV79578.1"/>
    </source>
</evidence>
<dbReference type="PANTHER" id="PTHR31223:SF70">
    <property type="entry name" value="LOG FAMILY PROTEIN YJL055W"/>
    <property type="match status" value="1"/>
</dbReference>
<dbReference type="InterPro" id="IPR005269">
    <property type="entry name" value="LOG"/>
</dbReference>
<reference evidence="4 5" key="1">
    <citation type="journal article" date="2018" name="Nat. Biotechnol.">
        <title>A standardized bacterial taxonomy based on genome phylogeny substantially revises the tree of life.</title>
        <authorList>
            <person name="Parks D.H."/>
            <person name="Chuvochina M."/>
            <person name="Waite D.W."/>
            <person name="Rinke C."/>
            <person name="Skarshewski A."/>
            <person name="Chaumeil P.A."/>
            <person name="Hugenholtz P."/>
        </authorList>
    </citation>
    <scope>NUCLEOTIDE SEQUENCE [LARGE SCALE GENOMIC DNA]</scope>
    <source>
        <strain evidence="4">UBA9359</strain>
    </source>
</reference>
<dbReference type="SUPFAM" id="SSF102405">
    <property type="entry name" value="MCP/YpsA-like"/>
    <property type="match status" value="1"/>
</dbReference>
<dbReference type="Proteomes" id="UP000264330">
    <property type="component" value="Unassembled WGS sequence"/>
</dbReference>
<dbReference type="GO" id="GO:0008714">
    <property type="term" value="F:AMP nucleosidase activity"/>
    <property type="evidence" value="ECO:0007669"/>
    <property type="project" value="UniProtKB-EC"/>
</dbReference>
<proteinExistence type="inferred from homology"/>
<evidence type="ECO:0000313" key="5">
    <source>
        <dbReference type="Proteomes" id="UP000264330"/>
    </source>
</evidence>
<comment type="catalytic activity">
    <reaction evidence="1">
        <text>AMP + H2O = D-ribose 5-phosphate + adenine</text>
        <dbReference type="Rhea" id="RHEA:20129"/>
        <dbReference type="ChEBI" id="CHEBI:15377"/>
        <dbReference type="ChEBI" id="CHEBI:16708"/>
        <dbReference type="ChEBI" id="CHEBI:78346"/>
        <dbReference type="ChEBI" id="CHEBI:456215"/>
        <dbReference type="EC" id="3.2.2.4"/>
    </reaction>
</comment>
<dbReference type="RefSeq" id="WP_272957570.1">
    <property type="nucleotide sequence ID" value="NZ_CAJXAW010000140.1"/>
</dbReference>
<dbReference type="PANTHER" id="PTHR31223">
    <property type="entry name" value="LOG FAMILY PROTEIN YJL055W"/>
    <property type="match status" value="1"/>
</dbReference>
<dbReference type="AlphaFoldDB" id="A0A3D5IW15"/>
<dbReference type="GO" id="GO:0005829">
    <property type="term" value="C:cytosol"/>
    <property type="evidence" value="ECO:0007669"/>
    <property type="project" value="TreeGrafter"/>
</dbReference>
<dbReference type="InterPro" id="IPR031100">
    <property type="entry name" value="LOG_fam"/>
</dbReference>
<dbReference type="Pfam" id="PF03641">
    <property type="entry name" value="Lysine_decarbox"/>
    <property type="match status" value="1"/>
</dbReference>
<evidence type="ECO:0000256" key="1">
    <source>
        <dbReference type="ARBA" id="ARBA00000274"/>
    </source>
</evidence>
<name>A0A3D5IW15_9FLAO</name>
<dbReference type="GO" id="GO:0009691">
    <property type="term" value="P:cytokinin biosynthetic process"/>
    <property type="evidence" value="ECO:0007669"/>
    <property type="project" value="UniProtKB-UniRule"/>
</dbReference>
<organism evidence="4 5">
    <name type="scientific">Zunongwangia profunda</name>
    <dbReference type="NCBI Taxonomy" id="398743"/>
    <lineage>
        <taxon>Bacteria</taxon>
        <taxon>Pseudomonadati</taxon>
        <taxon>Bacteroidota</taxon>
        <taxon>Flavobacteriia</taxon>
        <taxon>Flavobacteriales</taxon>
        <taxon>Flavobacteriaceae</taxon>
        <taxon>Zunongwangia</taxon>
    </lineage>
</organism>